<dbReference type="AlphaFoldDB" id="A0A561XQL2"/>
<organism evidence="2 3">
    <name type="scientific">Acidovorax delafieldii</name>
    <name type="common">Pseudomonas delafieldii</name>
    <dbReference type="NCBI Taxonomy" id="47920"/>
    <lineage>
        <taxon>Bacteria</taxon>
        <taxon>Pseudomonadati</taxon>
        <taxon>Pseudomonadota</taxon>
        <taxon>Betaproteobacteria</taxon>
        <taxon>Burkholderiales</taxon>
        <taxon>Comamonadaceae</taxon>
        <taxon>Acidovorax</taxon>
    </lineage>
</organism>
<evidence type="ECO:0000256" key="1">
    <source>
        <dbReference type="SAM" id="MobiDB-lite"/>
    </source>
</evidence>
<dbReference type="InterPro" id="IPR011463">
    <property type="entry name" value="DUF1569"/>
</dbReference>
<sequence length="251" mass="26113">MAGCVGCPTLVMAGGGTRQTLPGTINAFTPPPVMRADNPMAVPPPSGAPKAATPTATHPSPSAPPAAPDRRAFLAIGTGVALAAAGAAGYFLHQPDNDRQLVFATLHDAMREAERLNAASVHALEPATAWTWAQTLVHCAQSIEYSLQGFPLPKSALFQNTLGAAAFKVFALRGRMSHNLAEPIPGAPALDAQATDTSAAMARLRQAVQDFAIHTGALQPHFAYGALSQSQYEQAHAMHLANHLSAFDGRG</sequence>
<evidence type="ECO:0000313" key="2">
    <source>
        <dbReference type="EMBL" id="TWG38389.1"/>
    </source>
</evidence>
<protein>
    <submittedName>
        <fullName evidence="2">Uncharacterized protein DUF1569</fullName>
    </submittedName>
</protein>
<feature type="region of interest" description="Disordered" evidence="1">
    <location>
        <begin position="33"/>
        <end position="69"/>
    </location>
</feature>
<evidence type="ECO:0000313" key="3">
    <source>
        <dbReference type="Proteomes" id="UP000321485"/>
    </source>
</evidence>
<proteinExistence type="predicted"/>
<accession>A0A561XQL2</accession>
<reference evidence="2 3" key="1">
    <citation type="journal article" date="2015" name="Stand. Genomic Sci.">
        <title>Genomic Encyclopedia of Bacterial and Archaeal Type Strains, Phase III: the genomes of soil and plant-associated and newly described type strains.</title>
        <authorList>
            <person name="Whitman W.B."/>
            <person name="Woyke T."/>
            <person name="Klenk H.P."/>
            <person name="Zhou Y."/>
            <person name="Lilburn T.G."/>
            <person name="Beck B.J."/>
            <person name="De Vos P."/>
            <person name="Vandamme P."/>
            <person name="Eisen J.A."/>
            <person name="Garrity G."/>
            <person name="Hugenholtz P."/>
            <person name="Kyrpides N.C."/>
        </authorList>
    </citation>
    <scope>NUCLEOTIDE SEQUENCE [LARGE SCALE GENOMIC DNA]</scope>
    <source>
        <strain evidence="2 3">DSM 64</strain>
    </source>
</reference>
<gene>
    <name evidence="2" type="ORF">ATF69_2331</name>
</gene>
<dbReference type="EMBL" id="VJWE01000012">
    <property type="protein sequence ID" value="TWG38389.1"/>
    <property type="molecule type" value="Genomic_DNA"/>
</dbReference>
<dbReference type="Pfam" id="PF07606">
    <property type="entry name" value="DUF1569"/>
    <property type="match status" value="1"/>
</dbReference>
<comment type="caution">
    <text evidence="2">The sequence shown here is derived from an EMBL/GenBank/DDBJ whole genome shotgun (WGS) entry which is preliminary data.</text>
</comment>
<dbReference type="Proteomes" id="UP000321485">
    <property type="component" value="Unassembled WGS sequence"/>
</dbReference>
<feature type="compositionally biased region" description="Low complexity" evidence="1">
    <location>
        <begin position="48"/>
        <end position="60"/>
    </location>
</feature>
<name>A0A561XQL2_ACIDE</name>